<keyword evidence="2" id="KW-1185">Reference proteome</keyword>
<protein>
    <submittedName>
        <fullName evidence="1">9530_t:CDS:1</fullName>
    </submittedName>
</protein>
<gene>
    <name evidence="1" type="ORF">ACOLOM_LOCUS2241</name>
</gene>
<name>A0ACA9KQV3_9GLOM</name>
<evidence type="ECO:0000313" key="1">
    <source>
        <dbReference type="EMBL" id="CAG8487460.1"/>
    </source>
</evidence>
<feature type="non-terminal residue" evidence="1">
    <location>
        <position position="361"/>
    </location>
</feature>
<comment type="caution">
    <text evidence="1">The sequence shown here is derived from an EMBL/GenBank/DDBJ whole genome shotgun (WGS) entry which is preliminary data.</text>
</comment>
<accession>A0ACA9KQV3</accession>
<proteinExistence type="predicted"/>
<organism evidence="1 2">
    <name type="scientific">Acaulospora colombiana</name>
    <dbReference type="NCBI Taxonomy" id="27376"/>
    <lineage>
        <taxon>Eukaryota</taxon>
        <taxon>Fungi</taxon>
        <taxon>Fungi incertae sedis</taxon>
        <taxon>Mucoromycota</taxon>
        <taxon>Glomeromycotina</taxon>
        <taxon>Glomeromycetes</taxon>
        <taxon>Diversisporales</taxon>
        <taxon>Acaulosporaceae</taxon>
        <taxon>Acaulospora</taxon>
    </lineage>
</organism>
<evidence type="ECO:0000313" key="2">
    <source>
        <dbReference type="Proteomes" id="UP000789525"/>
    </source>
</evidence>
<reference evidence="1" key="1">
    <citation type="submission" date="2021-06" db="EMBL/GenBank/DDBJ databases">
        <authorList>
            <person name="Kallberg Y."/>
            <person name="Tangrot J."/>
            <person name="Rosling A."/>
        </authorList>
    </citation>
    <scope>NUCLEOTIDE SEQUENCE</scope>
    <source>
        <strain evidence="1">CL356</strain>
    </source>
</reference>
<dbReference type="Proteomes" id="UP000789525">
    <property type="component" value="Unassembled WGS sequence"/>
</dbReference>
<dbReference type="EMBL" id="CAJVPT010002799">
    <property type="protein sequence ID" value="CAG8487460.1"/>
    <property type="molecule type" value="Genomic_DNA"/>
</dbReference>
<sequence>MINLMKYALSFAALAFFITPTVSDPCVNIVKKQTENKSYDDVKACFLSNPFNISIANNALMTLHELFEDFYIFTDQSKEPPENGFDFTPMDILKTLDTFLDNKNYTTDFEFNKDLRLTIKKLRDGHTDFLAGCYLNDVIFDQQIYLYSVVENGKQLIKVFDDTIDRSNVNCEVTQINSKPALQVITEFARTQLSTSRDLGVRFNDALVSLVRKWDITTSNFLNWNDTKTFQQFCSSTLFLTSPVEPKSALNSTYGKAKSVYSGAASAYTIGKDLGIIEVGTFSFKSVHSFLEIQYKEAFQELAKRKVKKVVIDFSNNPGGALVYSIFLSGLLIPSKHIAFPTDIRVPPIIQRAIQQESQSK</sequence>